<reference evidence="2 3" key="1">
    <citation type="submission" date="2016-10" db="EMBL/GenBank/DDBJ databases">
        <authorList>
            <person name="de Groot N.N."/>
        </authorList>
    </citation>
    <scope>NUCLEOTIDE SEQUENCE [LARGE SCALE GENOMIC DNA]</scope>
    <source>
        <strain evidence="2 3">Nm1</strain>
    </source>
</reference>
<evidence type="ECO:0000259" key="1">
    <source>
        <dbReference type="Pfam" id="PF12146"/>
    </source>
</evidence>
<evidence type="ECO:0000313" key="3">
    <source>
        <dbReference type="Proteomes" id="UP000198640"/>
    </source>
</evidence>
<dbReference type="Proteomes" id="UP000198640">
    <property type="component" value="Unassembled WGS sequence"/>
</dbReference>
<accession>A0A1H3ERW8</accession>
<name>A0A1H3ERW8_9PROT</name>
<protein>
    <submittedName>
        <fullName evidence="2">Exosortase A system-associated hydrolase 1</fullName>
    </submittedName>
</protein>
<dbReference type="PANTHER" id="PTHR43265">
    <property type="entry name" value="ESTERASE ESTD"/>
    <property type="match status" value="1"/>
</dbReference>
<evidence type="ECO:0000313" key="2">
    <source>
        <dbReference type="EMBL" id="SDX81496.1"/>
    </source>
</evidence>
<dbReference type="SUPFAM" id="SSF53474">
    <property type="entry name" value="alpha/beta-Hydrolases"/>
    <property type="match status" value="1"/>
</dbReference>
<dbReference type="Pfam" id="PF12146">
    <property type="entry name" value="Hydrolase_4"/>
    <property type="match status" value="1"/>
</dbReference>
<dbReference type="InterPro" id="IPR022742">
    <property type="entry name" value="Hydrolase_4"/>
</dbReference>
<dbReference type="NCBIfam" id="TIGR03100">
    <property type="entry name" value="hydr1_PEP"/>
    <property type="match status" value="1"/>
</dbReference>
<sequence>MSGIDRSHDHVIFRGRFMSFQEKAVRIQCQGSWLYGVISMPQQPAARGVLVAVGGPQYRAGSHRQFVLLARYLAEQGIAVMRFDFRGMGDSDGDTRTFEDVGQDLSAVIDFFTNECAFLKDVVIWGLCDAASAALFYAHQDRRVSGLVLLNPWVRTEQGIAKAYLKHHYATRLFQLAFWKKLISGKYDPIASIRSLYKVIKSLFISKQSNAIIEAGANATNHAIPLPERMLKGLQCFEGKSLVITSGDDLTASEFLDLIHSSNDWQKTLEDKKVKFFHIQDANHTFSKRQWRDQVAEYTGDWLRSW</sequence>
<dbReference type="InterPro" id="IPR029058">
    <property type="entry name" value="AB_hydrolase_fold"/>
</dbReference>
<dbReference type="Gene3D" id="3.40.50.1820">
    <property type="entry name" value="alpha/beta hydrolase"/>
    <property type="match status" value="1"/>
</dbReference>
<keyword evidence="3" id="KW-1185">Reference proteome</keyword>
<dbReference type="InterPro" id="IPR053145">
    <property type="entry name" value="AB_hydrolase_Est10"/>
</dbReference>
<keyword evidence="2" id="KW-0378">Hydrolase</keyword>
<dbReference type="EMBL" id="FNOY01000009">
    <property type="protein sequence ID" value="SDX81496.1"/>
    <property type="molecule type" value="Genomic_DNA"/>
</dbReference>
<proteinExistence type="predicted"/>
<gene>
    <name evidence="2" type="ORF">SAMN05421881_100929</name>
</gene>
<dbReference type="STRING" id="44576.SAMN05421881_100929"/>
<dbReference type="InterPro" id="IPR017531">
    <property type="entry name" value="Hydrolase-1_PEP"/>
</dbReference>
<feature type="domain" description="Serine aminopeptidase S33" evidence="1">
    <location>
        <begin position="63"/>
        <end position="194"/>
    </location>
</feature>
<dbReference type="GO" id="GO:0052689">
    <property type="term" value="F:carboxylic ester hydrolase activity"/>
    <property type="evidence" value="ECO:0007669"/>
    <property type="project" value="TreeGrafter"/>
</dbReference>
<dbReference type="PANTHER" id="PTHR43265:SF1">
    <property type="entry name" value="ESTERASE ESTD"/>
    <property type="match status" value="1"/>
</dbReference>
<dbReference type="AlphaFoldDB" id="A0A1H3ERW8"/>
<organism evidence="2 3">
    <name type="scientific">Nitrosomonas halophila</name>
    <dbReference type="NCBI Taxonomy" id="44576"/>
    <lineage>
        <taxon>Bacteria</taxon>
        <taxon>Pseudomonadati</taxon>
        <taxon>Pseudomonadota</taxon>
        <taxon>Betaproteobacteria</taxon>
        <taxon>Nitrosomonadales</taxon>
        <taxon>Nitrosomonadaceae</taxon>
        <taxon>Nitrosomonas</taxon>
    </lineage>
</organism>